<name>A0A834F4M8_ORYME</name>
<proteinExistence type="predicted"/>
<gene>
    <name evidence="2" type="ORF">FQA47_006082</name>
</gene>
<protein>
    <recommendedName>
        <fullName evidence="4">Secreted protein</fullName>
    </recommendedName>
</protein>
<evidence type="ECO:0000256" key="1">
    <source>
        <dbReference type="SAM" id="SignalP"/>
    </source>
</evidence>
<keyword evidence="1" id="KW-0732">Signal</keyword>
<dbReference type="EMBL" id="WKFB01000518">
    <property type="protein sequence ID" value="KAF6720661.1"/>
    <property type="molecule type" value="Genomic_DNA"/>
</dbReference>
<evidence type="ECO:0000313" key="2">
    <source>
        <dbReference type="EMBL" id="KAF6720661.1"/>
    </source>
</evidence>
<feature type="chain" id="PRO_5032447328" description="Secreted protein" evidence="1">
    <location>
        <begin position="20"/>
        <end position="83"/>
    </location>
</feature>
<dbReference type="AlphaFoldDB" id="A0A834F4M8"/>
<evidence type="ECO:0000313" key="3">
    <source>
        <dbReference type="Proteomes" id="UP000646548"/>
    </source>
</evidence>
<organism evidence="2 3">
    <name type="scientific">Oryzias melastigma</name>
    <name type="common">Marine medaka</name>
    <dbReference type="NCBI Taxonomy" id="30732"/>
    <lineage>
        <taxon>Eukaryota</taxon>
        <taxon>Metazoa</taxon>
        <taxon>Chordata</taxon>
        <taxon>Craniata</taxon>
        <taxon>Vertebrata</taxon>
        <taxon>Euteleostomi</taxon>
        <taxon>Actinopterygii</taxon>
        <taxon>Neopterygii</taxon>
        <taxon>Teleostei</taxon>
        <taxon>Neoteleostei</taxon>
        <taxon>Acanthomorphata</taxon>
        <taxon>Ovalentaria</taxon>
        <taxon>Atherinomorphae</taxon>
        <taxon>Beloniformes</taxon>
        <taxon>Adrianichthyidae</taxon>
        <taxon>Oryziinae</taxon>
        <taxon>Oryzias</taxon>
    </lineage>
</organism>
<reference evidence="2" key="1">
    <citation type="journal article" name="BMC Genomics">
        <title>Long-read sequencing and de novo genome assembly of marine medaka (Oryzias melastigma).</title>
        <authorList>
            <person name="Liang P."/>
            <person name="Saqib H.S.A."/>
            <person name="Ni X."/>
            <person name="Shen Y."/>
        </authorList>
    </citation>
    <scope>NUCLEOTIDE SEQUENCE</scope>
    <source>
        <strain evidence="2">Bigg-433</strain>
    </source>
</reference>
<comment type="caution">
    <text evidence="2">The sequence shown here is derived from an EMBL/GenBank/DDBJ whole genome shotgun (WGS) entry which is preliminary data.</text>
</comment>
<evidence type="ECO:0008006" key="4">
    <source>
        <dbReference type="Google" id="ProtNLM"/>
    </source>
</evidence>
<dbReference type="Proteomes" id="UP000646548">
    <property type="component" value="Unassembled WGS sequence"/>
</dbReference>
<sequence>MNVLQKALVLHAVFCAAAPSPCQSPAAVRPPDWTPLRGTTEPPSPVLSLKPLPPPLQPLGNPQSGGCCASVMVTAAEAPPRKD</sequence>
<feature type="signal peptide" evidence="1">
    <location>
        <begin position="1"/>
        <end position="19"/>
    </location>
</feature>
<accession>A0A834F4M8</accession>